<dbReference type="NCBIfam" id="TIGR02917">
    <property type="entry name" value="PEP_TPR_lipo"/>
    <property type="match status" value="1"/>
</dbReference>
<keyword evidence="10" id="KW-1185">Reference proteome</keyword>
<evidence type="ECO:0000256" key="8">
    <source>
        <dbReference type="PROSITE-ProRule" id="PRU00339"/>
    </source>
</evidence>
<feature type="repeat" description="TPR" evidence="8">
    <location>
        <begin position="473"/>
        <end position="506"/>
    </location>
</feature>
<dbReference type="RefSeq" id="WP_135190768.1">
    <property type="nucleotide sequence ID" value="NZ_SPUM01000108.1"/>
</dbReference>
<protein>
    <submittedName>
        <fullName evidence="9">PEP-CTERM system TPR-repeat protein PrsT</fullName>
    </submittedName>
</protein>
<dbReference type="Proteomes" id="UP000297258">
    <property type="component" value="Unassembled WGS sequence"/>
</dbReference>
<evidence type="ECO:0000256" key="6">
    <source>
        <dbReference type="ARBA" id="ARBA00023136"/>
    </source>
</evidence>
<sequence length="926" mass="99041">MPSLAKKHKLTAAVCGAFLLGAGLAGCHRDESSASLLAEAKQYQQKGDQKAALIQFKNAVEKNPQDGEARLALGMHYLDMSDNVSAEKELRKAASLGIAPQRSLPGLAKALLGQVQYQTVLDEVTPALAANSAELLVARGDALLALGKGGEAKQAYEQALALKADNAEAYIGLARLAMQDKDNAAAHRYADEAAAKAPNNAEVAMFKGALLRTEGKLDEALAAYDQVLKLKPDHRFAHLDRAYVEISLNKYDAAQADLVAARKITPNNPLVLYTQALLDFNQGKFAAAQESLQKVLRVAPDHPPTILLAGATELNLGSTQQAEQHLRKYLENDPNNVFARKLLAQAQLKSAQPNNAAATLAPALKEASQDPQLLAMAGQSAMQTRDFKNATAYLEKAAALAPKAAALHTSLGLSHLGQGDREKGLSELELAAELDPKSSNAAVALVQAQLSMKNYDKALAAAKALAKQQPDNPQAQNLQGLVLLAKGDRAAARATFEQAVALQPTFFPAVANLARLDLVDKKPDSARQRFETMLAKDPKNAEAMTAMADLALLQKRTADATTWLEKASDANPDAVAPALRLAGHYLEIKQTAKALTLARKLYTANAGNPDVLDLLGQAQLANNAPTDALETYSKLAKLLPKSALAQLRLAHVHHQLKNDAASAADVKRAVELQPDFVPARGAQIQLALSQGKPDEAIAAARQLQQAKGQSGVAGYVLEGDAQLLLKRPALAVAAYQKAYANAKSAQLLLKLAEALKQAGKASDAQPLLAQWQKEHPEDVVVALYAAESQLANKQFKTAIAMLEDVVKRAPNHAGALNNLAWAYQQEKDPRALGVAEQAYKAGGEIPQIMDTLAWVLIEKGDTNRALPLLQKAVTLAPESHDIRYHLAYGLSKSGDKAGARKELDKLLSQNKRFAQEEEARSLLKTL</sequence>
<evidence type="ECO:0000256" key="3">
    <source>
        <dbReference type="ARBA" id="ARBA00022737"/>
    </source>
</evidence>
<dbReference type="EMBL" id="SPUM01000108">
    <property type="protein sequence ID" value="TFW30700.1"/>
    <property type="molecule type" value="Genomic_DNA"/>
</dbReference>
<dbReference type="OrthoDB" id="5290951at2"/>
<dbReference type="PANTHER" id="PTHR46208:SF1">
    <property type="entry name" value="MITOCHONDRIAL IMPORT RECEPTOR SUBUNIT TOM70"/>
    <property type="match status" value="1"/>
</dbReference>
<evidence type="ECO:0000256" key="5">
    <source>
        <dbReference type="ARBA" id="ARBA00022989"/>
    </source>
</evidence>
<feature type="repeat" description="TPR" evidence="8">
    <location>
        <begin position="405"/>
        <end position="438"/>
    </location>
</feature>
<dbReference type="Pfam" id="PF25058">
    <property type="entry name" value="ARM_TT21"/>
    <property type="match status" value="1"/>
</dbReference>
<dbReference type="SUPFAM" id="SSF48452">
    <property type="entry name" value="TPR-like"/>
    <property type="match status" value="4"/>
</dbReference>
<dbReference type="PROSITE" id="PS50005">
    <property type="entry name" value="TPR"/>
    <property type="match status" value="7"/>
</dbReference>
<keyword evidence="5" id="KW-1133">Transmembrane helix</keyword>
<dbReference type="GO" id="GO:0016020">
    <property type="term" value="C:membrane"/>
    <property type="evidence" value="ECO:0007669"/>
    <property type="project" value="UniProtKB-SubCell"/>
</dbReference>
<gene>
    <name evidence="9" type="primary">prsT</name>
    <name evidence="9" type="ORF">E4O92_16175</name>
</gene>
<dbReference type="PANTHER" id="PTHR46208">
    <property type="entry name" value="MITOCHONDRIAL IMPORT RECEPTOR SUBUNIT TOM70"/>
    <property type="match status" value="1"/>
</dbReference>
<organism evidence="9 10">
    <name type="scientific">Massilia horti</name>
    <dbReference type="NCBI Taxonomy" id="2562153"/>
    <lineage>
        <taxon>Bacteria</taxon>
        <taxon>Pseudomonadati</taxon>
        <taxon>Pseudomonadota</taxon>
        <taxon>Betaproteobacteria</taxon>
        <taxon>Burkholderiales</taxon>
        <taxon>Oxalobacteraceae</taxon>
        <taxon>Telluria group</taxon>
        <taxon>Massilia</taxon>
    </lineage>
</organism>
<comment type="subcellular location">
    <subcellularLocation>
        <location evidence="1">Membrane</location>
        <topology evidence="1">Single-pass membrane protein</topology>
    </subcellularLocation>
</comment>
<keyword evidence="4 8" id="KW-0802">TPR repeat</keyword>
<evidence type="ECO:0000313" key="9">
    <source>
        <dbReference type="EMBL" id="TFW30700.1"/>
    </source>
</evidence>
<dbReference type="InterPro" id="IPR014266">
    <property type="entry name" value="PEP-CTERM_TPR_PrsT"/>
</dbReference>
<feature type="repeat" description="TPR" evidence="8">
    <location>
        <begin position="133"/>
        <end position="166"/>
    </location>
</feature>
<evidence type="ECO:0000256" key="7">
    <source>
        <dbReference type="ARBA" id="ARBA00038030"/>
    </source>
</evidence>
<dbReference type="GO" id="GO:0030150">
    <property type="term" value="P:protein import into mitochondrial matrix"/>
    <property type="evidence" value="ECO:0007669"/>
    <property type="project" value="TreeGrafter"/>
</dbReference>
<keyword evidence="6" id="KW-0472">Membrane</keyword>
<dbReference type="Pfam" id="PF13432">
    <property type="entry name" value="TPR_16"/>
    <property type="match status" value="4"/>
</dbReference>
<evidence type="ECO:0000256" key="4">
    <source>
        <dbReference type="ARBA" id="ARBA00022803"/>
    </source>
</evidence>
<evidence type="ECO:0000256" key="1">
    <source>
        <dbReference type="ARBA" id="ARBA00004167"/>
    </source>
</evidence>
<dbReference type="AlphaFoldDB" id="A0A4Y9SVF8"/>
<dbReference type="PROSITE" id="PS51257">
    <property type="entry name" value="PROKAR_LIPOPROTEIN"/>
    <property type="match status" value="1"/>
</dbReference>
<feature type="repeat" description="TPR" evidence="8">
    <location>
        <begin position="201"/>
        <end position="234"/>
    </location>
</feature>
<dbReference type="InterPro" id="IPR011990">
    <property type="entry name" value="TPR-like_helical_dom_sf"/>
</dbReference>
<dbReference type="Pfam" id="PF14559">
    <property type="entry name" value="TPR_19"/>
    <property type="match status" value="5"/>
</dbReference>
<dbReference type="SMART" id="SM00028">
    <property type="entry name" value="TPR"/>
    <property type="match status" value="20"/>
</dbReference>
<proteinExistence type="inferred from homology"/>
<keyword evidence="2" id="KW-0812">Transmembrane</keyword>
<dbReference type="Gene3D" id="1.25.40.10">
    <property type="entry name" value="Tetratricopeptide repeat domain"/>
    <property type="match status" value="4"/>
</dbReference>
<name>A0A4Y9SVF8_9BURK</name>
<feature type="repeat" description="TPR" evidence="8">
    <location>
        <begin position="269"/>
        <end position="302"/>
    </location>
</feature>
<comment type="similarity">
    <text evidence="7">Belongs to the Tom70 family.</text>
</comment>
<keyword evidence="3" id="KW-0677">Repeat</keyword>
<feature type="repeat" description="TPR" evidence="8">
    <location>
        <begin position="846"/>
        <end position="879"/>
    </location>
</feature>
<accession>A0A4Y9SVF8</accession>
<dbReference type="InterPro" id="IPR019734">
    <property type="entry name" value="TPR_rpt"/>
</dbReference>
<dbReference type="GO" id="GO:0008320">
    <property type="term" value="F:protein transmembrane transporter activity"/>
    <property type="evidence" value="ECO:0007669"/>
    <property type="project" value="TreeGrafter"/>
</dbReference>
<feature type="repeat" description="TPR" evidence="8">
    <location>
        <begin position="33"/>
        <end position="66"/>
    </location>
</feature>
<evidence type="ECO:0000313" key="10">
    <source>
        <dbReference type="Proteomes" id="UP000297258"/>
    </source>
</evidence>
<comment type="caution">
    <text evidence="9">The sequence shown here is derived from an EMBL/GenBank/DDBJ whole genome shotgun (WGS) entry which is preliminary data.</text>
</comment>
<reference evidence="9 10" key="1">
    <citation type="submission" date="2019-03" db="EMBL/GenBank/DDBJ databases">
        <title>Draft genome of Massilia hortus sp. nov., a novel bacterial species of the Oxalobacteraceae family.</title>
        <authorList>
            <person name="Peta V."/>
            <person name="Raths R."/>
            <person name="Bucking H."/>
        </authorList>
    </citation>
    <scope>NUCLEOTIDE SEQUENCE [LARGE SCALE GENOMIC DNA]</scope>
    <source>
        <strain evidence="9 10">ONC3</strain>
    </source>
</reference>
<evidence type="ECO:0000256" key="2">
    <source>
        <dbReference type="ARBA" id="ARBA00022692"/>
    </source>
</evidence>
<dbReference type="GO" id="GO:0030943">
    <property type="term" value="F:mitochondrion targeting sequence binding"/>
    <property type="evidence" value="ECO:0007669"/>
    <property type="project" value="TreeGrafter"/>
</dbReference>